<dbReference type="AlphaFoldDB" id="A0A813MCQ0"/>
<evidence type="ECO:0000256" key="2">
    <source>
        <dbReference type="RuleBase" id="RU004398"/>
    </source>
</evidence>
<comment type="caution">
    <text evidence="3">The sequence shown here is derived from an EMBL/GenBank/DDBJ whole genome shotgun (WGS) entry which is preliminary data.</text>
</comment>
<evidence type="ECO:0000313" key="4">
    <source>
        <dbReference type="EMBL" id="CAF3479654.1"/>
    </source>
</evidence>
<evidence type="ECO:0000313" key="3">
    <source>
        <dbReference type="EMBL" id="CAF0721108.1"/>
    </source>
</evidence>
<gene>
    <name evidence="3" type="ORF">JYZ213_LOCUS301</name>
    <name evidence="4" type="ORF">OXD698_LOCUS60</name>
</gene>
<proteinExistence type="inferred from homology"/>
<dbReference type="Proteomes" id="UP000663845">
    <property type="component" value="Unassembled WGS sequence"/>
</dbReference>
<dbReference type="EMBL" id="CAJNOG010000001">
    <property type="protein sequence ID" value="CAF0721108.1"/>
    <property type="molecule type" value="Genomic_DNA"/>
</dbReference>
<protein>
    <submittedName>
        <fullName evidence="3">Uncharacterized protein</fullName>
    </submittedName>
</protein>
<dbReference type="EMBL" id="CAJOAZ010000001">
    <property type="protein sequence ID" value="CAF3479654.1"/>
    <property type="molecule type" value="Genomic_DNA"/>
</dbReference>
<dbReference type="InterPro" id="IPR013926">
    <property type="entry name" value="CGI121/TPRKB"/>
</dbReference>
<reference evidence="3" key="1">
    <citation type="submission" date="2021-02" db="EMBL/GenBank/DDBJ databases">
        <authorList>
            <person name="Nowell W R."/>
        </authorList>
    </citation>
    <scope>NUCLEOTIDE SEQUENCE</scope>
</reference>
<comment type="similarity">
    <text evidence="1 2">Belongs to the CGI121/TPRKB family.</text>
</comment>
<dbReference type="Gene3D" id="3.30.2380.10">
    <property type="entry name" value="CGI121/TPRKB"/>
    <property type="match status" value="1"/>
</dbReference>
<dbReference type="Pfam" id="PF08617">
    <property type="entry name" value="CGI-121"/>
    <property type="match status" value="1"/>
</dbReference>
<sequence length="185" mass="21393">MTSEFNDHIEKFINSLNENLPEIYYQAFDFSNVSDSRTQLLQLNYDKNKVSFLNLEMIADMFQVFTAVHSALETNSSKDFGVEVPHRLSNTRSIGDSLRTFGGYGKPYVIVISVHDRLQSEELFEKINQIENVTKMTKEQMQQCMTKNIDNIRRYYFGTTSDQEQATYQNPIGEIVTKMVSSKNV</sequence>
<dbReference type="Proteomes" id="UP000663844">
    <property type="component" value="Unassembled WGS sequence"/>
</dbReference>
<dbReference type="InterPro" id="IPR036504">
    <property type="entry name" value="CGI121/TPRKB_sf"/>
</dbReference>
<name>A0A813MCQ0_9BILA</name>
<evidence type="ECO:0000256" key="1">
    <source>
        <dbReference type="ARBA" id="ARBA00005546"/>
    </source>
</evidence>
<evidence type="ECO:0000313" key="5">
    <source>
        <dbReference type="Proteomes" id="UP000663845"/>
    </source>
</evidence>
<keyword evidence="2" id="KW-0539">Nucleus</keyword>
<organism evidence="3 5">
    <name type="scientific">Adineta steineri</name>
    <dbReference type="NCBI Taxonomy" id="433720"/>
    <lineage>
        <taxon>Eukaryota</taxon>
        <taxon>Metazoa</taxon>
        <taxon>Spiralia</taxon>
        <taxon>Gnathifera</taxon>
        <taxon>Rotifera</taxon>
        <taxon>Eurotatoria</taxon>
        <taxon>Bdelloidea</taxon>
        <taxon>Adinetida</taxon>
        <taxon>Adinetidae</taxon>
        <taxon>Adineta</taxon>
    </lineage>
</organism>
<accession>A0A813MCQ0</accession>
<dbReference type="SUPFAM" id="SSF143870">
    <property type="entry name" value="PF0523-like"/>
    <property type="match status" value="1"/>
</dbReference>